<evidence type="ECO:0000313" key="1">
    <source>
        <dbReference type="EMBL" id="GMS83059.1"/>
    </source>
</evidence>
<feature type="non-terminal residue" evidence="1">
    <location>
        <position position="142"/>
    </location>
</feature>
<proteinExistence type="predicted"/>
<reference evidence="1" key="1">
    <citation type="submission" date="2023-10" db="EMBL/GenBank/DDBJ databases">
        <title>Genome assembly of Pristionchus species.</title>
        <authorList>
            <person name="Yoshida K."/>
            <person name="Sommer R.J."/>
        </authorList>
    </citation>
    <scope>NUCLEOTIDE SEQUENCE</scope>
    <source>
        <strain evidence="1">RS0144</strain>
    </source>
</reference>
<accession>A0AAV5SJI0</accession>
<protein>
    <submittedName>
        <fullName evidence="1">Uncharacterized protein</fullName>
    </submittedName>
</protein>
<name>A0AAV5SJI0_9BILA</name>
<evidence type="ECO:0000313" key="2">
    <source>
        <dbReference type="Proteomes" id="UP001432027"/>
    </source>
</evidence>
<dbReference type="EMBL" id="BTSX01000002">
    <property type="protein sequence ID" value="GMS83059.1"/>
    <property type="molecule type" value="Genomic_DNA"/>
</dbReference>
<gene>
    <name evidence="1" type="ORF">PENTCL1PPCAC_5234</name>
</gene>
<organism evidence="1 2">
    <name type="scientific">Pristionchus entomophagus</name>
    <dbReference type="NCBI Taxonomy" id="358040"/>
    <lineage>
        <taxon>Eukaryota</taxon>
        <taxon>Metazoa</taxon>
        <taxon>Ecdysozoa</taxon>
        <taxon>Nematoda</taxon>
        <taxon>Chromadorea</taxon>
        <taxon>Rhabditida</taxon>
        <taxon>Rhabditina</taxon>
        <taxon>Diplogasteromorpha</taxon>
        <taxon>Diplogasteroidea</taxon>
        <taxon>Neodiplogasteridae</taxon>
        <taxon>Pristionchus</taxon>
    </lineage>
</organism>
<sequence>VRLDPNRALINLLATNSAANYHSNNKFTPSQTLVKCYLCGKDTAHFYTTPSQPARRIEFLSSIVIRGAREYTRVEKLKSNRNIVKICPSHVSERQSVNIPSKQMAQKVYRKCDLCDNPAYPSYSSPDNVVAAMRFFENIIGV</sequence>
<feature type="non-terminal residue" evidence="1">
    <location>
        <position position="1"/>
    </location>
</feature>
<dbReference type="Proteomes" id="UP001432027">
    <property type="component" value="Unassembled WGS sequence"/>
</dbReference>
<comment type="caution">
    <text evidence="1">The sequence shown here is derived from an EMBL/GenBank/DDBJ whole genome shotgun (WGS) entry which is preliminary data.</text>
</comment>
<dbReference type="AlphaFoldDB" id="A0AAV5SJI0"/>
<keyword evidence="2" id="KW-1185">Reference proteome</keyword>